<evidence type="ECO:0000313" key="4">
    <source>
        <dbReference type="Proteomes" id="UP001500962"/>
    </source>
</evidence>
<dbReference type="EMBL" id="BAAADN010000093">
    <property type="protein sequence ID" value="GAA0478394.1"/>
    <property type="molecule type" value="Genomic_DNA"/>
</dbReference>
<reference evidence="2" key="2">
    <citation type="submission" date="2022-04" db="EMBL/GenBank/DDBJ databases">
        <title>Sequencing and genomic assembly of Halococcus dombrowskii.</title>
        <authorList>
            <person name="Lim S.W."/>
            <person name="MacLea K.S."/>
        </authorList>
    </citation>
    <scope>NUCLEOTIDE SEQUENCE</scope>
    <source>
        <strain evidence="2">H4</strain>
    </source>
</reference>
<proteinExistence type="predicted"/>
<dbReference type="InterPro" id="IPR046604">
    <property type="entry name" value="DUF6663"/>
</dbReference>
<organism evidence="1 4">
    <name type="scientific">Halococcus dombrowskii</name>
    <dbReference type="NCBI Taxonomy" id="179637"/>
    <lineage>
        <taxon>Archaea</taxon>
        <taxon>Methanobacteriati</taxon>
        <taxon>Methanobacteriota</taxon>
        <taxon>Stenosarchaea group</taxon>
        <taxon>Halobacteria</taxon>
        <taxon>Halobacteriales</taxon>
        <taxon>Halococcaceae</taxon>
        <taxon>Halococcus</taxon>
    </lineage>
</organism>
<evidence type="ECO:0000313" key="3">
    <source>
        <dbReference type="Proteomes" id="UP000830542"/>
    </source>
</evidence>
<evidence type="ECO:0000313" key="1">
    <source>
        <dbReference type="EMBL" id="GAA0478394.1"/>
    </source>
</evidence>
<dbReference type="KEGG" id="hdo:MUK72_03870"/>
<gene>
    <name evidence="1" type="ORF">GCM10008985_38320</name>
    <name evidence="2" type="ORF">MUK72_03870</name>
</gene>
<name>A0AAV3SML4_HALDO</name>
<dbReference type="Pfam" id="PF20368">
    <property type="entry name" value="DUF6663"/>
    <property type="match status" value="1"/>
</dbReference>
<dbReference type="AlphaFoldDB" id="A0AAV3SML4"/>
<accession>A0AAV3SML4</accession>
<reference evidence="1" key="1">
    <citation type="journal article" date="2014" name="Int. J. Syst. Evol. Microbiol.">
        <title>Complete genome sequence of Corynebacterium casei LMG S-19264T (=DSM 44701T), isolated from a smear-ripened cheese.</title>
        <authorList>
            <consortium name="US DOE Joint Genome Institute (JGI-PGF)"/>
            <person name="Walter F."/>
            <person name="Albersmeier A."/>
            <person name="Kalinowski J."/>
            <person name="Ruckert C."/>
        </authorList>
    </citation>
    <scope>NUCLEOTIDE SEQUENCE</scope>
    <source>
        <strain evidence="1">JCM 12289</strain>
    </source>
</reference>
<dbReference type="Proteomes" id="UP000830542">
    <property type="component" value="Chromosome"/>
</dbReference>
<protein>
    <submittedName>
        <fullName evidence="1">Uncharacterized protein</fullName>
    </submittedName>
</protein>
<reference evidence="1" key="3">
    <citation type="submission" date="2023-12" db="EMBL/GenBank/DDBJ databases">
        <authorList>
            <person name="Sun Q."/>
            <person name="Inoue M."/>
        </authorList>
    </citation>
    <scope>NUCLEOTIDE SEQUENCE</scope>
    <source>
        <strain evidence="1">JCM 12289</strain>
    </source>
</reference>
<sequence>MQSTTSGTFRVLASPRDPAELLLLDTSSQDPTYVTTEGYDGDLGQTVDDIEPGNRIAATLSWTDGTPRFAEINIETRTTIAFADGATGIFEVAHETWQEAEREGRAMNARTTRNTDNEANGVVYTFAKQAGQRRLYDEFADGITPLEPLIGRLAASAEPPFAVFVLEPVDEPFVLVVIAADRDGRFAETMVESYDGL</sequence>
<dbReference type="GeneID" id="71760956"/>
<evidence type="ECO:0000313" key="2">
    <source>
        <dbReference type="EMBL" id="UOO95855.1"/>
    </source>
</evidence>
<dbReference type="Proteomes" id="UP001500962">
    <property type="component" value="Unassembled WGS sequence"/>
</dbReference>
<dbReference type="RefSeq" id="WP_244704118.1">
    <property type="nucleotide sequence ID" value="NZ_BAAADN010000093.1"/>
</dbReference>
<dbReference type="EMBL" id="CP095005">
    <property type="protein sequence ID" value="UOO95855.1"/>
    <property type="molecule type" value="Genomic_DNA"/>
</dbReference>
<keyword evidence="3" id="KW-1185">Reference proteome</keyword>